<dbReference type="EMBL" id="KN824579">
    <property type="protein sequence ID" value="KIM19670.1"/>
    <property type="molecule type" value="Genomic_DNA"/>
</dbReference>
<feature type="non-terminal residue" evidence="2">
    <location>
        <position position="191"/>
    </location>
</feature>
<gene>
    <name evidence="2" type="ORF">M408DRAFT_13367</name>
</gene>
<feature type="region of interest" description="Disordered" evidence="1">
    <location>
        <begin position="1"/>
        <end position="21"/>
    </location>
</feature>
<evidence type="ECO:0000313" key="2">
    <source>
        <dbReference type="EMBL" id="KIM19670.1"/>
    </source>
</evidence>
<name>A0A0C3A4T4_SERVB</name>
<organism evidence="2 3">
    <name type="scientific">Serendipita vermifera MAFF 305830</name>
    <dbReference type="NCBI Taxonomy" id="933852"/>
    <lineage>
        <taxon>Eukaryota</taxon>
        <taxon>Fungi</taxon>
        <taxon>Dikarya</taxon>
        <taxon>Basidiomycota</taxon>
        <taxon>Agaricomycotina</taxon>
        <taxon>Agaricomycetes</taxon>
        <taxon>Sebacinales</taxon>
        <taxon>Serendipitaceae</taxon>
        <taxon>Serendipita</taxon>
    </lineage>
</organism>
<evidence type="ECO:0000256" key="1">
    <source>
        <dbReference type="SAM" id="MobiDB-lite"/>
    </source>
</evidence>
<dbReference type="HOGENOM" id="CLU_1424737_0_0_1"/>
<feature type="compositionally biased region" description="Basic and acidic residues" evidence="1">
    <location>
        <begin position="10"/>
        <end position="19"/>
    </location>
</feature>
<dbReference type="AlphaFoldDB" id="A0A0C3A4T4"/>
<reference evidence="3" key="2">
    <citation type="submission" date="2015-01" db="EMBL/GenBank/DDBJ databases">
        <title>Evolutionary Origins and Diversification of the Mycorrhizal Mutualists.</title>
        <authorList>
            <consortium name="DOE Joint Genome Institute"/>
            <consortium name="Mycorrhizal Genomics Consortium"/>
            <person name="Kohler A."/>
            <person name="Kuo A."/>
            <person name="Nagy L.G."/>
            <person name="Floudas D."/>
            <person name="Copeland A."/>
            <person name="Barry K.W."/>
            <person name="Cichocki N."/>
            <person name="Veneault-Fourrey C."/>
            <person name="LaButti K."/>
            <person name="Lindquist E.A."/>
            <person name="Lipzen A."/>
            <person name="Lundell T."/>
            <person name="Morin E."/>
            <person name="Murat C."/>
            <person name="Riley R."/>
            <person name="Ohm R."/>
            <person name="Sun H."/>
            <person name="Tunlid A."/>
            <person name="Henrissat B."/>
            <person name="Grigoriev I.V."/>
            <person name="Hibbett D.S."/>
            <person name="Martin F."/>
        </authorList>
    </citation>
    <scope>NUCLEOTIDE SEQUENCE [LARGE SCALE GENOMIC DNA]</scope>
    <source>
        <strain evidence="3">MAFF 305830</strain>
    </source>
</reference>
<protein>
    <submittedName>
        <fullName evidence="2">Uncharacterized protein</fullName>
    </submittedName>
</protein>
<accession>A0A0C3A4T4</accession>
<feature type="compositionally biased region" description="Pro residues" evidence="1">
    <location>
        <begin position="123"/>
        <end position="140"/>
    </location>
</feature>
<feature type="region of interest" description="Disordered" evidence="1">
    <location>
        <begin position="37"/>
        <end position="191"/>
    </location>
</feature>
<dbReference type="Proteomes" id="UP000054097">
    <property type="component" value="Unassembled WGS sequence"/>
</dbReference>
<sequence length="191" mass="19875">MQFGLSSVISKKERLESSSDTRVSFLSNMFAALNSSEATPDAVSVGSRAANSTSTLAAHPTQVMTLEQSSITPPSAAPTPAPQQQQQQQQQQPATSGPAQPSQDAPPRPLPKQQGSFDSPSMRPGPLPLSHPPNQTPPMQPGNGPASYHFTPPHLRQAGNGAPGANPPRSPSFNRTMTNGNMRGPPGAPGS</sequence>
<feature type="compositionally biased region" description="Polar residues" evidence="1">
    <location>
        <begin position="49"/>
        <end position="67"/>
    </location>
</feature>
<evidence type="ECO:0000313" key="3">
    <source>
        <dbReference type="Proteomes" id="UP000054097"/>
    </source>
</evidence>
<proteinExistence type="predicted"/>
<keyword evidence="3" id="KW-1185">Reference proteome</keyword>
<feature type="compositionally biased region" description="Low complexity" evidence="1">
    <location>
        <begin position="82"/>
        <end position="103"/>
    </location>
</feature>
<reference evidence="2 3" key="1">
    <citation type="submission" date="2014-04" db="EMBL/GenBank/DDBJ databases">
        <authorList>
            <consortium name="DOE Joint Genome Institute"/>
            <person name="Kuo A."/>
            <person name="Zuccaro A."/>
            <person name="Kohler A."/>
            <person name="Nagy L.G."/>
            <person name="Floudas D."/>
            <person name="Copeland A."/>
            <person name="Barry K.W."/>
            <person name="Cichocki N."/>
            <person name="Veneault-Fourrey C."/>
            <person name="LaButti K."/>
            <person name="Lindquist E.A."/>
            <person name="Lipzen A."/>
            <person name="Lundell T."/>
            <person name="Morin E."/>
            <person name="Murat C."/>
            <person name="Sun H."/>
            <person name="Tunlid A."/>
            <person name="Henrissat B."/>
            <person name="Grigoriev I.V."/>
            <person name="Hibbett D.S."/>
            <person name="Martin F."/>
            <person name="Nordberg H.P."/>
            <person name="Cantor M.N."/>
            <person name="Hua S.X."/>
        </authorList>
    </citation>
    <scope>NUCLEOTIDE SEQUENCE [LARGE SCALE GENOMIC DNA]</scope>
    <source>
        <strain evidence="2 3">MAFF 305830</strain>
    </source>
</reference>
<feature type="compositionally biased region" description="Polar residues" evidence="1">
    <location>
        <begin position="171"/>
        <end position="181"/>
    </location>
</feature>